<evidence type="ECO:0000256" key="1">
    <source>
        <dbReference type="ARBA" id="ARBA00004173"/>
    </source>
</evidence>
<dbReference type="NCBIfam" id="NF006133">
    <property type="entry name" value="PRK08278.1"/>
    <property type="match status" value="1"/>
</dbReference>
<dbReference type="InterPro" id="IPR002347">
    <property type="entry name" value="SDR_fam"/>
</dbReference>
<dbReference type="PANTHER" id="PTHR42808">
    <property type="entry name" value="HYDROXYSTEROID DEHYDROGENASE-LIKE PROTEIN 2"/>
    <property type="match status" value="1"/>
</dbReference>
<comment type="similarity">
    <text evidence="3">Belongs to the short-chain dehydrogenases/reductases (SDR) family.</text>
</comment>
<dbReference type="PANTHER" id="PTHR42808:SF3">
    <property type="entry name" value="HYDROXYSTEROID DEHYDROGENASE-LIKE PROTEIN 2"/>
    <property type="match status" value="1"/>
</dbReference>
<dbReference type="GO" id="GO:0005739">
    <property type="term" value="C:mitochondrion"/>
    <property type="evidence" value="ECO:0007669"/>
    <property type="project" value="UniProtKB-SubCell"/>
</dbReference>
<evidence type="ECO:0000256" key="3">
    <source>
        <dbReference type="ARBA" id="ARBA00006484"/>
    </source>
</evidence>
<organism evidence="9 10">
    <name type="scientific">Paramicrosporidium saccamoebae</name>
    <dbReference type="NCBI Taxonomy" id="1246581"/>
    <lineage>
        <taxon>Eukaryota</taxon>
        <taxon>Fungi</taxon>
        <taxon>Fungi incertae sedis</taxon>
        <taxon>Cryptomycota</taxon>
        <taxon>Cryptomycota incertae sedis</taxon>
        <taxon>Paramicrosporidium</taxon>
    </lineage>
</organism>
<dbReference type="InterPro" id="IPR036291">
    <property type="entry name" value="NAD(P)-bd_dom_sf"/>
</dbReference>
<dbReference type="GO" id="GO:0016491">
    <property type="term" value="F:oxidoreductase activity"/>
    <property type="evidence" value="ECO:0007669"/>
    <property type="project" value="UniProtKB-KW"/>
</dbReference>
<proteinExistence type="inferred from homology"/>
<sequence length="261" mass="27841">MSVPLTSIQYTPSTGPHLRGRTILITGASRGIGRAIALRMARDGANVAILAKTVDPHGKLPGTIYTVAEEVRSAGGRALPLQCDIRDEKQVEEAVRRTVEEFGGIDVVVNNASAISLTSSANTNMKKYDLMHDINVRGTYCVSRTALPWLLKSSCAHILSLSPPLSMKGGWFAPHPAYTMSKYGMSMVTLGLAAELEGRVAVNSLWPRTVISTSALQAFAGDQRTIAAVFAIDEAVMAAQGVRDLGLYACVAGERDFGTGY</sequence>
<dbReference type="PROSITE" id="PS00061">
    <property type="entry name" value="ADH_SHORT"/>
    <property type="match status" value="1"/>
</dbReference>
<dbReference type="EMBL" id="MTSL01000205">
    <property type="protein sequence ID" value="PJF16864.1"/>
    <property type="molecule type" value="Genomic_DNA"/>
</dbReference>
<evidence type="ECO:0000313" key="9">
    <source>
        <dbReference type="EMBL" id="PJF16864.1"/>
    </source>
</evidence>
<dbReference type="Pfam" id="PF00106">
    <property type="entry name" value="adh_short"/>
    <property type="match status" value="1"/>
</dbReference>
<dbReference type="GO" id="GO:0005777">
    <property type="term" value="C:peroxisome"/>
    <property type="evidence" value="ECO:0007669"/>
    <property type="project" value="UniProtKB-SubCell"/>
</dbReference>
<accession>A0A2H9TGG0</accession>
<dbReference type="OrthoDB" id="5327538at2759"/>
<keyword evidence="10" id="KW-1185">Reference proteome</keyword>
<keyword evidence="5" id="KW-0560">Oxidoreductase</keyword>
<dbReference type="InterPro" id="IPR020904">
    <property type="entry name" value="Sc_DH/Rdtase_CS"/>
</dbReference>
<evidence type="ECO:0000256" key="2">
    <source>
        <dbReference type="ARBA" id="ARBA00004275"/>
    </source>
</evidence>
<keyword evidence="4" id="KW-0521">NADP</keyword>
<dbReference type="AlphaFoldDB" id="A0A2H9TGG0"/>
<dbReference type="Gene3D" id="3.40.50.720">
    <property type="entry name" value="NAD(P)-binding Rossmann-like Domain"/>
    <property type="match status" value="1"/>
</dbReference>
<reference evidence="9 10" key="1">
    <citation type="submission" date="2016-10" db="EMBL/GenBank/DDBJ databases">
        <title>The genome of Paramicrosporidium saccamoebae is the missing link in understanding Cryptomycota and Microsporidia evolution.</title>
        <authorList>
            <person name="Quandt C.A."/>
            <person name="Beaudet D."/>
            <person name="Corsaro D."/>
            <person name="Michel R."/>
            <person name="Corradi N."/>
            <person name="James T."/>
        </authorList>
    </citation>
    <scope>NUCLEOTIDE SEQUENCE [LARGE SCALE GENOMIC DNA]</scope>
    <source>
        <strain evidence="9 10">KSL3</strain>
    </source>
</reference>
<evidence type="ECO:0000256" key="7">
    <source>
        <dbReference type="ARBA" id="ARBA00023140"/>
    </source>
</evidence>
<comment type="subcellular location">
    <subcellularLocation>
        <location evidence="1">Mitochondrion</location>
    </subcellularLocation>
    <subcellularLocation>
        <location evidence="2">Peroxisome</location>
    </subcellularLocation>
</comment>
<protein>
    <recommendedName>
        <fullName evidence="8">Hydroxysteroid dehydrogenase-like protein 2</fullName>
    </recommendedName>
</protein>
<dbReference type="Proteomes" id="UP000240830">
    <property type="component" value="Unassembled WGS sequence"/>
</dbReference>
<dbReference type="SUPFAM" id="SSF51735">
    <property type="entry name" value="NAD(P)-binding Rossmann-fold domains"/>
    <property type="match status" value="1"/>
</dbReference>
<keyword evidence="6" id="KW-0496">Mitochondrion</keyword>
<keyword evidence="7" id="KW-0576">Peroxisome</keyword>
<gene>
    <name evidence="9" type="ORF">PSACC_03331</name>
</gene>
<evidence type="ECO:0000256" key="8">
    <source>
        <dbReference type="ARBA" id="ARBA00040243"/>
    </source>
</evidence>
<comment type="caution">
    <text evidence="9">The sequence shown here is derived from an EMBL/GenBank/DDBJ whole genome shotgun (WGS) entry which is preliminary data.</text>
</comment>
<dbReference type="InterPro" id="IPR051935">
    <property type="entry name" value="HSDL2"/>
</dbReference>
<evidence type="ECO:0000256" key="5">
    <source>
        <dbReference type="ARBA" id="ARBA00023002"/>
    </source>
</evidence>
<name>A0A2H9TGG0_9FUNG</name>
<dbReference type="FunFam" id="3.40.50.720:FF:000301">
    <property type="entry name" value="Hydroxysteroid dehydrogenase like 2"/>
    <property type="match status" value="1"/>
</dbReference>
<evidence type="ECO:0000313" key="10">
    <source>
        <dbReference type="Proteomes" id="UP000240830"/>
    </source>
</evidence>
<evidence type="ECO:0000256" key="6">
    <source>
        <dbReference type="ARBA" id="ARBA00023128"/>
    </source>
</evidence>
<dbReference type="PRINTS" id="PR00081">
    <property type="entry name" value="GDHRDH"/>
</dbReference>
<dbReference type="STRING" id="1246581.A0A2H9TGG0"/>
<evidence type="ECO:0000256" key="4">
    <source>
        <dbReference type="ARBA" id="ARBA00022857"/>
    </source>
</evidence>